<evidence type="ECO:0000259" key="2">
    <source>
        <dbReference type="Pfam" id="PF13203"/>
    </source>
</evidence>
<evidence type="ECO:0000313" key="3">
    <source>
        <dbReference type="EMBL" id="HGU40478.1"/>
    </source>
</evidence>
<dbReference type="SUPFAM" id="SSF53300">
    <property type="entry name" value="vWA-like"/>
    <property type="match status" value="1"/>
</dbReference>
<evidence type="ECO:0008006" key="4">
    <source>
        <dbReference type="Google" id="ProtNLM"/>
    </source>
</evidence>
<dbReference type="AlphaFoldDB" id="A0A7C5RK83"/>
<reference evidence="3" key="1">
    <citation type="journal article" date="2020" name="mSystems">
        <title>Genome- and Community-Level Interaction Insights into Carbon Utilization and Element Cycling Functions of Hydrothermarchaeota in Hydrothermal Sediment.</title>
        <authorList>
            <person name="Zhou Z."/>
            <person name="Liu Y."/>
            <person name="Xu W."/>
            <person name="Pan J."/>
            <person name="Luo Z.H."/>
            <person name="Li M."/>
        </authorList>
    </citation>
    <scope>NUCLEOTIDE SEQUENCE [LARGE SCALE GENOMIC DNA]</scope>
    <source>
        <strain evidence="3">SpSt-609</strain>
    </source>
</reference>
<organism evidence="3">
    <name type="scientific">Fervidobacterium thailandense</name>
    <dbReference type="NCBI Taxonomy" id="1008305"/>
    <lineage>
        <taxon>Bacteria</taxon>
        <taxon>Thermotogati</taxon>
        <taxon>Thermotogota</taxon>
        <taxon>Thermotogae</taxon>
        <taxon>Thermotogales</taxon>
        <taxon>Fervidobacteriaceae</taxon>
        <taxon>Fervidobacterium</taxon>
    </lineage>
</organism>
<dbReference type="InterPro" id="IPR025154">
    <property type="entry name" value="Put_metallopeptidase_dom"/>
</dbReference>
<name>A0A7C5RK83_9BACT</name>
<dbReference type="InterPro" id="IPR018698">
    <property type="entry name" value="VWA-like_dom"/>
</dbReference>
<comment type="caution">
    <text evidence="3">The sequence shown here is derived from an EMBL/GenBank/DDBJ whole genome shotgun (WGS) entry which is preliminary data.</text>
</comment>
<feature type="domain" description="Putative metallopeptidase" evidence="2">
    <location>
        <begin position="10"/>
        <end position="115"/>
    </location>
</feature>
<protein>
    <recommendedName>
        <fullName evidence="4">VWA-like domain-containing protein</fullName>
    </recommendedName>
</protein>
<accession>A0A7C5RK83</accession>
<evidence type="ECO:0000259" key="1">
    <source>
        <dbReference type="Pfam" id="PF09967"/>
    </source>
</evidence>
<sequence length="390" mass="44990">MNPYEKLRRVVDALIKKNPFYGYLLMGASFREAQVKNVALALSRNGDFVIFYNPVSVATKVEEMLEALVLHELMHYVNRHYLIKPKDERDKKIWDLAKDAAINQFIPLLDAYSIPLNVLIAEGHGTDNDVIFVGPPIDMLNRTAEEYHDYIISEFQKKDNFDLEVVSELLPGQHDGNFDFPLDVVLELLDERVGKAFNLFGHELPSGLRELVSRSINKARINWRTALQRFFGISQRSDRYQTPLRPNRRYEDQPGWRYTFEPKVTIIIDTSGSIIEEEINEFLAELESISHVVGSFKLIQIDRSVRFVTEYRLGKWKDIEIYGGGETDLQPAVDMAERDFKSDGIVIFTDGYVDLPKVTRRVLFVLSRQHNIDFYVDAKKIYGSVYILGG</sequence>
<dbReference type="PANTHER" id="PTHR38730">
    <property type="entry name" value="SLL7028 PROTEIN"/>
    <property type="match status" value="1"/>
</dbReference>
<gene>
    <name evidence="3" type="ORF">ENT77_04680</name>
</gene>
<dbReference type="PANTHER" id="PTHR38730:SF1">
    <property type="entry name" value="SLL7028 PROTEIN"/>
    <property type="match status" value="1"/>
</dbReference>
<dbReference type="Pfam" id="PF13203">
    <property type="entry name" value="DUF2201_N"/>
    <property type="match status" value="1"/>
</dbReference>
<dbReference type="EMBL" id="DSZY01000022">
    <property type="protein sequence ID" value="HGU40478.1"/>
    <property type="molecule type" value="Genomic_DNA"/>
</dbReference>
<dbReference type="Pfam" id="PF09967">
    <property type="entry name" value="DUF2201"/>
    <property type="match status" value="1"/>
</dbReference>
<feature type="domain" description="VWA-like" evidence="1">
    <location>
        <begin position="264"/>
        <end position="371"/>
    </location>
</feature>
<dbReference type="InterPro" id="IPR036465">
    <property type="entry name" value="vWFA_dom_sf"/>
</dbReference>
<proteinExistence type="predicted"/>